<gene>
    <name evidence="2" type="ORF">BOTBODRAFT_35880</name>
</gene>
<sequence length="649" mass="72825">MEAFIPQMQQLMLDLVGNMTAGPKAPRKLVGEDDCKQPDDCPGSLIRELRIFAEARDFAVEVIKKFMESKVSELASRHNRTVAISSLPNEVLSIIFEYAHAAAVADADPEEVEGEVTKDAKGKHKAPVRFALCASHVSKSWRDIAINTPWLWTRIDAPVLRFVDTCLSRSKGLPLNIMFQKPSAATLADRVQYEESVERCIPSLLTHVERWQSLALSDVRPIYYLSIFPFSPATLEKLDLTGIVNDDQTDQIPFRSQMLTKKLPRLRELTLCDIKIPISSPIYRNLISLTLERISFDDPIEDFIRTLGSCPLIETLTLVDIFFLDDEDPLPSNPPIALLHLKEMQFHALYTYALGDILSSIRTPPTVQIYGHCLLDVDDNLDLIFPRSGIVFNTTPSLSEITSLTFNFMVNETTFSLTCASGTFDADTSDFILKIEFEPAGDWVSVDALSRRIFLNLGRVFPLPNLVSLTLVGAAPNVLRPPDFVKVLRRLSHITHLKFDYCSATLMNTVGSGRLSLPNLTSLSFSDLMELKMRPAKQYIMQMISPVDFCAMLARLPTLETIQFTNCSVGLIQTLESTRAKRLCPRLEDLILEKCDISGADLIALAESRTKWRGEEVLDTIWVVDCAGVDEQTIARLEDIVSQVQVLRR</sequence>
<accession>A0A067M5B9</accession>
<protein>
    <recommendedName>
        <fullName evidence="1">F-box domain-containing protein</fullName>
    </recommendedName>
</protein>
<dbReference type="SUPFAM" id="SSF81383">
    <property type="entry name" value="F-box domain"/>
    <property type="match status" value="1"/>
</dbReference>
<dbReference type="AlphaFoldDB" id="A0A067M5B9"/>
<dbReference type="Pfam" id="PF12937">
    <property type="entry name" value="F-box-like"/>
    <property type="match status" value="1"/>
</dbReference>
<organism evidence="2 3">
    <name type="scientific">Botryobasidium botryosum (strain FD-172 SS1)</name>
    <dbReference type="NCBI Taxonomy" id="930990"/>
    <lineage>
        <taxon>Eukaryota</taxon>
        <taxon>Fungi</taxon>
        <taxon>Dikarya</taxon>
        <taxon>Basidiomycota</taxon>
        <taxon>Agaricomycotina</taxon>
        <taxon>Agaricomycetes</taxon>
        <taxon>Cantharellales</taxon>
        <taxon>Botryobasidiaceae</taxon>
        <taxon>Botryobasidium</taxon>
    </lineage>
</organism>
<proteinExistence type="predicted"/>
<dbReference type="SUPFAM" id="SSF52047">
    <property type="entry name" value="RNI-like"/>
    <property type="match status" value="1"/>
</dbReference>
<evidence type="ECO:0000259" key="1">
    <source>
        <dbReference type="Pfam" id="PF12937"/>
    </source>
</evidence>
<feature type="domain" description="F-box" evidence="1">
    <location>
        <begin position="84"/>
        <end position="156"/>
    </location>
</feature>
<reference evidence="3" key="1">
    <citation type="journal article" date="2014" name="Proc. Natl. Acad. Sci. U.S.A.">
        <title>Extensive sampling of basidiomycete genomes demonstrates inadequacy of the white-rot/brown-rot paradigm for wood decay fungi.</title>
        <authorList>
            <person name="Riley R."/>
            <person name="Salamov A.A."/>
            <person name="Brown D.W."/>
            <person name="Nagy L.G."/>
            <person name="Floudas D."/>
            <person name="Held B.W."/>
            <person name="Levasseur A."/>
            <person name="Lombard V."/>
            <person name="Morin E."/>
            <person name="Otillar R."/>
            <person name="Lindquist E.A."/>
            <person name="Sun H."/>
            <person name="LaButti K.M."/>
            <person name="Schmutz J."/>
            <person name="Jabbour D."/>
            <person name="Luo H."/>
            <person name="Baker S.E."/>
            <person name="Pisabarro A.G."/>
            <person name="Walton J.D."/>
            <person name="Blanchette R.A."/>
            <person name="Henrissat B."/>
            <person name="Martin F."/>
            <person name="Cullen D."/>
            <person name="Hibbett D.S."/>
            <person name="Grigoriev I.V."/>
        </authorList>
    </citation>
    <scope>NUCLEOTIDE SEQUENCE [LARGE SCALE GENOMIC DNA]</scope>
    <source>
        <strain evidence="3">FD-172 SS1</strain>
    </source>
</reference>
<evidence type="ECO:0000313" key="2">
    <source>
        <dbReference type="EMBL" id="KDQ10754.1"/>
    </source>
</evidence>
<dbReference type="InterPro" id="IPR001810">
    <property type="entry name" value="F-box_dom"/>
</dbReference>
<dbReference type="PANTHER" id="PTHR38926">
    <property type="entry name" value="F-BOX DOMAIN CONTAINING PROTEIN, EXPRESSED"/>
    <property type="match status" value="1"/>
</dbReference>
<evidence type="ECO:0000313" key="3">
    <source>
        <dbReference type="Proteomes" id="UP000027195"/>
    </source>
</evidence>
<dbReference type="HOGENOM" id="CLU_024199_1_2_1"/>
<dbReference type="InterPro" id="IPR036047">
    <property type="entry name" value="F-box-like_dom_sf"/>
</dbReference>
<dbReference type="InParanoid" id="A0A067M5B9"/>
<dbReference type="EMBL" id="KL198064">
    <property type="protein sequence ID" value="KDQ10754.1"/>
    <property type="molecule type" value="Genomic_DNA"/>
</dbReference>
<dbReference type="Proteomes" id="UP000027195">
    <property type="component" value="Unassembled WGS sequence"/>
</dbReference>
<dbReference type="Gene3D" id="3.80.10.10">
    <property type="entry name" value="Ribonuclease Inhibitor"/>
    <property type="match status" value="2"/>
</dbReference>
<keyword evidence="3" id="KW-1185">Reference proteome</keyword>
<dbReference type="Gene3D" id="1.20.1280.50">
    <property type="match status" value="1"/>
</dbReference>
<name>A0A067M5B9_BOTB1</name>
<dbReference type="OrthoDB" id="2800666at2759"/>
<dbReference type="InterPro" id="IPR032675">
    <property type="entry name" value="LRR_dom_sf"/>
</dbReference>
<dbReference type="PANTHER" id="PTHR38926:SF72">
    <property type="entry name" value="IM:7136021-RELATED"/>
    <property type="match status" value="1"/>
</dbReference>